<feature type="region of interest" description="Disordered" evidence="1">
    <location>
        <begin position="391"/>
        <end position="417"/>
    </location>
</feature>
<feature type="region of interest" description="Disordered" evidence="1">
    <location>
        <begin position="533"/>
        <end position="580"/>
    </location>
</feature>
<accession>A0A4E9EF94</accession>
<feature type="region of interest" description="Disordered" evidence="1">
    <location>
        <begin position="1"/>
        <end position="21"/>
    </location>
</feature>
<sequence>MPPSAVDFDDSPSWVSDPEFHQPRYPGDPRCRRSVMPELKVILSLRHGHRPFRWGFAIVRTAYGPGSDEQFQKVINILHRVVQVRTANEAKGVKADIVWDKEASAILDHISDEVDMRPNEEFLRRFENDILADKEVLEDASLPAVRTYFKNWIASKNGTDLYGDMRFAACIMIDPETLHQFTTTSEGFPRENNEGYRSSYWLKLVDTETHLYEPVRVRVYGADDFKKYWFDRNLRRLPMSDLTHKDNDNDPGVLYFGNAPPWTMSKISIYANGLQCKLLAANSRQNPPQLYPVPPHPWFPDSLLHNHHEVHHRNQHPDSTRQNTTNQQSRIDKMPSPPPKPSSPIPFRRNRAQTMDEVWPPANHPHQGYLPLDAFGLNSVPLGTIVDNSSSSSAEAATEQNDDPFYTTSPAKPANGPLHVVDTMRLQVVRDQKDNTLGMRVTDPNNTMGKDANVCAPLPLGKTTTGIAFSVGSPQAMNEAYKRATKITDSQRIVGVMFAPTKEQGKVRDVDWSVLETAKDCENDTVPALSTARTHGIGNRRSRRRHTTANAFGEPPMSPTSKRANMSDDSEIEGAGIDLRQMVKEMTLEDKKGEK</sequence>
<reference evidence="2" key="1">
    <citation type="submission" date="2019-04" db="EMBL/GenBank/DDBJ databases">
        <authorList>
            <person name="Melise S."/>
            <person name="Noan J."/>
            <person name="Okalmin O."/>
        </authorList>
    </citation>
    <scope>NUCLEOTIDE SEQUENCE</scope>
    <source>
        <strain evidence="2">FN9</strain>
    </source>
</reference>
<evidence type="ECO:0000313" key="2">
    <source>
        <dbReference type="EMBL" id="VIO61362.1"/>
    </source>
</evidence>
<proteinExistence type="predicted"/>
<feature type="compositionally biased region" description="Polar residues" evidence="1">
    <location>
        <begin position="320"/>
        <end position="329"/>
    </location>
</feature>
<protein>
    <submittedName>
        <fullName evidence="2">Uncharacterized protein</fullName>
    </submittedName>
</protein>
<feature type="region of interest" description="Disordered" evidence="1">
    <location>
        <begin position="309"/>
        <end position="348"/>
    </location>
</feature>
<dbReference type="AlphaFoldDB" id="A0A4E9EF94"/>
<gene>
    <name evidence="2" type="ORF">FUG_LOCUS431494</name>
</gene>
<organism evidence="2">
    <name type="scientific">Gibberella zeae</name>
    <name type="common">Wheat head blight fungus</name>
    <name type="synonym">Fusarium graminearum</name>
    <dbReference type="NCBI Taxonomy" id="5518"/>
    <lineage>
        <taxon>Eukaryota</taxon>
        <taxon>Fungi</taxon>
        <taxon>Dikarya</taxon>
        <taxon>Ascomycota</taxon>
        <taxon>Pezizomycotina</taxon>
        <taxon>Sordariomycetes</taxon>
        <taxon>Hypocreomycetidae</taxon>
        <taxon>Hypocreales</taxon>
        <taxon>Nectriaceae</taxon>
        <taxon>Fusarium</taxon>
    </lineage>
</organism>
<evidence type="ECO:0000256" key="1">
    <source>
        <dbReference type="SAM" id="MobiDB-lite"/>
    </source>
</evidence>
<feature type="compositionally biased region" description="Basic residues" evidence="1">
    <location>
        <begin position="538"/>
        <end position="547"/>
    </location>
</feature>
<feature type="compositionally biased region" description="Pro residues" evidence="1">
    <location>
        <begin position="335"/>
        <end position="344"/>
    </location>
</feature>
<name>A0A4E9EF94_GIBZA</name>
<dbReference type="EMBL" id="CAAKMV010000152">
    <property type="protein sequence ID" value="VIO61362.1"/>
    <property type="molecule type" value="Genomic_DNA"/>
</dbReference>